<feature type="coiled-coil region" evidence="1">
    <location>
        <begin position="122"/>
        <end position="163"/>
    </location>
</feature>
<keyword evidence="1" id="KW-0175">Coiled coil</keyword>
<evidence type="ECO:0000313" key="2">
    <source>
        <dbReference type="EMBL" id="CAH9094654.1"/>
    </source>
</evidence>
<comment type="caution">
    <text evidence="2">The sequence shown here is derived from an EMBL/GenBank/DDBJ whole genome shotgun (WGS) entry which is preliminary data.</text>
</comment>
<accession>A0A9P1ECA4</accession>
<evidence type="ECO:0000313" key="3">
    <source>
        <dbReference type="Proteomes" id="UP001152484"/>
    </source>
</evidence>
<evidence type="ECO:0000256" key="1">
    <source>
        <dbReference type="SAM" id="Coils"/>
    </source>
</evidence>
<name>A0A9P1ECA4_CUSEU</name>
<sequence length="253" mass="28065">MLLHGNPVVKKKKDVSTSLRGTLATLADEEDAKSRASKSEAIPLVAGRQHKVPPVDYLAPTTSIPSISDVGWALVVVPSLISENRDYLISSNLFNSVARSIESHTAGLMDIITAFQGIDRQREGLLHQVDEAQCRANAAEATLSELQLKYGLLQSKYDQLEASSTYAGRQAVAAFQTSPEFLQIMTSRMESHRSEHVRSWLETQEGRLWRAKEVLLSFRCGRYDMQKTVRQAGGTVLRLPSCKVWFARDHAGP</sequence>
<proteinExistence type="predicted"/>
<dbReference type="Proteomes" id="UP001152484">
    <property type="component" value="Unassembled WGS sequence"/>
</dbReference>
<dbReference type="EMBL" id="CAMAPE010000031">
    <property type="protein sequence ID" value="CAH9094654.1"/>
    <property type="molecule type" value="Genomic_DNA"/>
</dbReference>
<reference evidence="2" key="1">
    <citation type="submission" date="2022-07" db="EMBL/GenBank/DDBJ databases">
        <authorList>
            <person name="Macas J."/>
            <person name="Novak P."/>
            <person name="Neumann P."/>
        </authorList>
    </citation>
    <scope>NUCLEOTIDE SEQUENCE</scope>
</reference>
<protein>
    <submittedName>
        <fullName evidence="2">Uncharacterized protein</fullName>
    </submittedName>
</protein>
<gene>
    <name evidence="2" type="ORF">CEURO_LOCUS12843</name>
</gene>
<keyword evidence="3" id="KW-1185">Reference proteome</keyword>
<dbReference type="OrthoDB" id="1322223at2759"/>
<dbReference type="AlphaFoldDB" id="A0A9P1ECA4"/>
<organism evidence="2 3">
    <name type="scientific">Cuscuta europaea</name>
    <name type="common">European dodder</name>
    <dbReference type="NCBI Taxonomy" id="41803"/>
    <lineage>
        <taxon>Eukaryota</taxon>
        <taxon>Viridiplantae</taxon>
        <taxon>Streptophyta</taxon>
        <taxon>Embryophyta</taxon>
        <taxon>Tracheophyta</taxon>
        <taxon>Spermatophyta</taxon>
        <taxon>Magnoliopsida</taxon>
        <taxon>eudicotyledons</taxon>
        <taxon>Gunneridae</taxon>
        <taxon>Pentapetalae</taxon>
        <taxon>asterids</taxon>
        <taxon>lamiids</taxon>
        <taxon>Solanales</taxon>
        <taxon>Convolvulaceae</taxon>
        <taxon>Cuscuteae</taxon>
        <taxon>Cuscuta</taxon>
        <taxon>Cuscuta subgen. Cuscuta</taxon>
    </lineage>
</organism>